<keyword evidence="2" id="KW-1003">Cell membrane</keyword>
<feature type="domain" description="ABC3 transporter permease C-terminal" evidence="9">
    <location>
        <begin position="1026"/>
        <end position="1138"/>
    </location>
</feature>
<evidence type="ECO:0000256" key="1">
    <source>
        <dbReference type="ARBA" id="ARBA00004651"/>
    </source>
</evidence>
<sequence>MKAYGKSILRSFFHSGRRFFAIFAIVALGAGFFAGISSAAPQMRSTVDGYLDQQNTMDVELLSTLGFSEQDVQAVQKSQGVQAATPSYVEDVMSRIGESDVSVRVHALPQNGANVMNRPVLISGRWPKNGQECVLDSQRLMPISLGDSITLQEQNGQKNLKYTKLKVVGLIQSPLYVSFSLGTTNIGNGQLGHYLYVLPQTFSSSAYSCMYVTAKNAKEVSAFTEDYQTKVSAVCSTLTSLGKTRAPLRRSEVTASAQKKLDASRKTYETQKMDAQKQLASAQKKLTTAETQIAANEKKLAEARRQTAAGEKQLTQAKTQYQQGLTEYTAQKKQAESRFTAAEEQLRSGREALAQAQQKLMASRAELTSQEAKLSDAKTELAAQKQKLTAAQTQLEQSRQKLKGASTAVEQARAALAQLETAGQGASTEAAALREQIEAYDKGTQQLAASEKELNENREKWQRAQEQYEKQAAAAQPKLQAAHKKLAEGETQISAQKAKLASGGTAYQSQKQRTEQQLAEAAQKLSAAKTQIQRNTQKLAAAKAETEAGQKKLNAASVEVRKNRAAFEKSRTQTQEKLAAAEKQLTNGEQQLRQVKMPVWYVLDRDKNVGFHSFTLDADRMQSISRLFPAFFFLVAALVVLTTMTRMVEEERIEIGAYKAMGFSERSIARRYLLYALLVSVLGSVTGVVIGCLTLPPVCWNAYRIMYSAPPMTAHVVPFYALIGCLLAVGVTLLSTWGACRAVLCEKTAALLQPKAPKPGRRILLERLTPLWKHMNFTAKVTARNLFRYKKRLIMTVVGIAGCTGLILTGFGIRDSVRHVVYDQYYSVNQYNTVISLQDGGLSTGAKRIMQDSSQFQKWMLYTNRSVDISNPSGTSMTGNLMVLQNAAGLQKFVHLRDRRTHAPVAFGSNSVVVTEKLADRLGLRVGGHVVVPDGSGKKRTFTVTGITENYIYHYVYIAPAVYQKVTGETPKTNGVWASTVQPQSAHETLSRKLTQQSGVQTVAFLDDITATFDNMIRALDVIVLVLILCAGMLSFVVLYNLTNINITERTREMATLRVLGFYERESAAYIYRETTVLTALGCIGGLFLGVLMHHAVIATVEIDMCMFPRTIDPLSYLWSVLLTAAFTAAVDLLMYPRFQKINMVESLKSVD</sequence>
<dbReference type="PANTHER" id="PTHR30287:SF1">
    <property type="entry name" value="INNER MEMBRANE PROTEIN"/>
    <property type="match status" value="1"/>
</dbReference>
<evidence type="ECO:0000259" key="10">
    <source>
        <dbReference type="Pfam" id="PF12704"/>
    </source>
</evidence>
<evidence type="ECO:0000313" key="11">
    <source>
        <dbReference type="EMBL" id="QKN23033.1"/>
    </source>
</evidence>
<evidence type="ECO:0000256" key="2">
    <source>
        <dbReference type="ARBA" id="ARBA00022475"/>
    </source>
</evidence>
<dbReference type="Gene3D" id="1.10.287.1490">
    <property type="match status" value="1"/>
</dbReference>
<reference evidence="11 12" key="1">
    <citation type="submission" date="2019-11" db="EMBL/GenBank/DDBJ databases">
        <authorList>
            <person name="Ren C."/>
            <person name="Wang H."/>
            <person name="Xu Y."/>
        </authorList>
    </citation>
    <scope>NUCLEOTIDE SEQUENCE [LARGE SCALE GENOMIC DNA]</scope>
    <source>
        <strain evidence="11 12">LBM 19010</strain>
    </source>
</reference>
<dbReference type="Pfam" id="PF02687">
    <property type="entry name" value="FtsX"/>
    <property type="match status" value="2"/>
</dbReference>
<organism evidence="11 12">
    <name type="scientific">Caproicibacterium lactatifermentans</name>
    <dbReference type="NCBI Taxonomy" id="2666138"/>
    <lineage>
        <taxon>Bacteria</taxon>
        <taxon>Bacillati</taxon>
        <taxon>Bacillota</taxon>
        <taxon>Clostridia</taxon>
        <taxon>Eubacteriales</taxon>
        <taxon>Oscillospiraceae</taxon>
        <taxon>Caproicibacterium</taxon>
    </lineage>
</organism>
<evidence type="ECO:0000259" key="9">
    <source>
        <dbReference type="Pfam" id="PF02687"/>
    </source>
</evidence>
<feature type="region of interest" description="Disordered" evidence="7">
    <location>
        <begin position="249"/>
        <end position="270"/>
    </location>
</feature>
<feature type="transmembrane region" description="Helical" evidence="8">
    <location>
        <begin position="672"/>
        <end position="696"/>
    </location>
</feature>
<dbReference type="Pfam" id="PF12704">
    <property type="entry name" value="MacB_PCD"/>
    <property type="match status" value="2"/>
</dbReference>
<feature type="transmembrane region" description="Helical" evidence="8">
    <location>
        <begin position="627"/>
        <end position="644"/>
    </location>
</feature>
<feature type="transmembrane region" description="Helical" evidence="8">
    <location>
        <begin position="1075"/>
        <end position="1097"/>
    </location>
</feature>
<dbReference type="PANTHER" id="PTHR30287">
    <property type="entry name" value="MEMBRANE COMPONENT OF PREDICTED ABC SUPERFAMILY METABOLITE UPTAKE TRANSPORTER"/>
    <property type="match status" value="1"/>
</dbReference>
<evidence type="ECO:0000256" key="6">
    <source>
        <dbReference type="SAM" id="Coils"/>
    </source>
</evidence>
<dbReference type="AlphaFoldDB" id="A0A859DSE5"/>
<feature type="transmembrane region" description="Helical" evidence="8">
    <location>
        <begin position="716"/>
        <end position="737"/>
    </location>
</feature>
<dbReference type="KEGG" id="clf:GJQ69_00170"/>
<dbReference type="Proteomes" id="UP000501316">
    <property type="component" value="Chromosome"/>
</dbReference>
<dbReference type="EMBL" id="CP046051">
    <property type="protein sequence ID" value="QKN23033.1"/>
    <property type="molecule type" value="Genomic_DNA"/>
</dbReference>
<feature type="transmembrane region" description="Helical" evidence="8">
    <location>
        <begin position="1022"/>
        <end position="1042"/>
    </location>
</feature>
<feature type="transmembrane region" description="Helical" evidence="8">
    <location>
        <begin position="793"/>
        <end position="813"/>
    </location>
</feature>
<evidence type="ECO:0000256" key="3">
    <source>
        <dbReference type="ARBA" id="ARBA00022692"/>
    </source>
</evidence>
<feature type="domain" description="MacB-like periplasmic core" evidence="10">
    <location>
        <begin position="20"/>
        <end position="225"/>
    </location>
</feature>
<dbReference type="GO" id="GO:0005886">
    <property type="term" value="C:plasma membrane"/>
    <property type="evidence" value="ECO:0007669"/>
    <property type="project" value="UniProtKB-SubCell"/>
</dbReference>
<keyword evidence="4 8" id="KW-1133">Transmembrane helix</keyword>
<comment type="subcellular location">
    <subcellularLocation>
        <location evidence="1">Cell membrane</location>
        <topology evidence="1">Multi-pass membrane protein</topology>
    </subcellularLocation>
</comment>
<protein>
    <submittedName>
        <fullName evidence="11">FtsX-like permease family protein</fullName>
    </submittedName>
</protein>
<name>A0A859DSE5_9FIRM</name>
<dbReference type="SUPFAM" id="SSF57997">
    <property type="entry name" value="Tropomyosin"/>
    <property type="match status" value="1"/>
</dbReference>
<proteinExistence type="predicted"/>
<feature type="domain" description="ABC3 transporter permease C-terminal" evidence="9">
    <location>
        <begin position="627"/>
        <end position="740"/>
    </location>
</feature>
<accession>A0A859DSE5</accession>
<evidence type="ECO:0000256" key="8">
    <source>
        <dbReference type="SAM" id="Phobius"/>
    </source>
</evidence>
<evidence type="ECO:0000256" key="7">
    <source>
        <dbReference type="SAM" id="MobiDB-lite"/>
    </source>
</evidence>
<dbReference type="InterPro" id="IPR025857">
    <property type="entry name" value="MacB_PCD"/>
</dbReference>
<dbReference type="InterPro" id="IPR003838">
    <property type="entry name" value="ABC3_permease_C"/>
</dbReference>
<feature type="compositionally biased region" description="Basic and acidic residues" evidence="7">
    <location>
        <begin position="259"/>
        <end position="270"/>
    </location>
</feature>
<feature type="coiled-coil region" evidence="6">
    <location>
        <begin position="511"/>
        <end position="591"/>
    </location>
</feature>
<dbReference type="RefSeq" id="WP_174192576.1">
    <property type="nucleotide sequence ID" value="NZ_CP046051.1"/>
</dbReference>
<dbReference type="InterPro" id="IPR038766">
    <property type="entry name" value="Membrane_comp_ABC_pdt"/>
</dbReference>
<keyword evidence="6" id="KW-0175">Coiled coil</keyword>
<feature type="transmembrane region" description="Helical" evidence="8">
    <location>
        <begin position="1117"/>
        <end position="1136"/>
    </location>
</feature>
<evidence type="ECO:0000313" key="12">
    <source>
        <dbReference type="Proteomes" id="UP000501316"/>
    </source>
</evidence>
<feature type="domain" description="MacB-like periplasmic core" evidence="10">
    <location>
        <begin position="795"/>
        <end position="990"/>
    </location>
</feature>
<evidence type="ECO:0000256" key="5">
    <source>
        <dbReference type="ARBA" id="ARBA00023136"/>
    </source>
</evidence>
<keyword evidence="5 8" id="KW-0472">Membrane</keyword>
<evidence type="ECO:0000256" key="4">
    <source>
        <dbReference type="ARBA" id="ARBA00022989"/>
    </source>
</evidence>
<gene>
    <name evidence="11" type="ORF">GJQ69_00170</name>
</gene>
<keyword evidence="3 8" id="KW-0812">Transmembrane</keyword>